<name>A0A6H1ZLI5_9ZZZZ</name>
<protein>
    <submittedName>
        <fullName evidence="1">Uncharacterized protein</fullName>
    </submittedName>
</protein>
<dbReference type="AlphaFoldDB" id="A0A6H1ZLI5"/>
<proteinExistence type="predicted"/>
<dbReference type="EMBL" id="MT144082">
    <property type="protein sequence ID" value="QJA48388.1"/>
    <property type="molecule type" value="Genomic_DNA"/>
</dbReference>
<organism evidence="1">
    <name type="scientific">viral metagenome</name>
    <dbReference type="NCBI Taxonomy" id="1070528"/>
    <lineage>
        <taxon>unclassified sequences</taxon>
        <taxon>metagenomes</taxon>
        <taxon>organismal metagenomes</taxon>
    </lineage>
</organism>
<reference evidence="1" key="1">
    <citation type="submission" date="2020-03" db="EMBL/GenBank/DDBJ databases">
        <title>The deep terrestrial virosphere.</title>
        <authorList>
            <person name="Holmfeldt K."/>
            <person name="Nilsson E."/>
            <person name="Simone D."/>
            <person name="Lopez-Fernandez M."/>
            <person name="Wu X."/>
            <person name="de Brujin I."/>
            <person name="Lundin D."/>
            <person name="Andersson A."/>
            <person name="Bertilsson S."/>
            <person name="Dopson M."/>
        </authorList>
    </citation>
    <scope>NUCLEOTIDE SEQUENCE</scope>
    <source>
        <strain evidence="1">TM448A00932</strain>
    </source>
</reference>
<evidence type="ECO:0000313" key="1">
    <source>
        <dbReference type="EMBL" id="QJA48388.1"/>
    </source>
</evidence>
<sequence>MHESIKLLIESFLDDMENILEGTVGVSQDVINESMKDLRQIFPLFLDRIFNNSSEIEELEKRTDDYSYLSSCCEYRDPDLDTKKDISLKKRKI</sequence>
<gene>
    <name evidence="1" type="ORF">TM448A00932_0016</name>
</gene>
<accession>A0A6H1ZLI5</accession>